<dbReference type="PROSITE" id="PS50979">
    <property type="entry name" value="BC"/>
    <property type="match status" value="1"/>
</dbReference>
<dbReference type="Gene3D" id="2.40.50.100">
    <property type="match status" value="1"/>
</dbReference>
<dbReference type="Pfam" id="PF21139">
    <property type="entry name" value="BT_MCC_alpha"/>
    <property type="match status" value="1"/>
</dbReference>
<dbReference type="SUPFAM" id="SSF52440">
    <property type="entry name" value="PreATP-grasp domain"/>
    <property type="match status" value="1"/>
</dbReference>
<gene>
    <name evidence="9" type="ORF">CQW49_12945</name>
</gene>
<dbReference type="InterPro" id="IPR016185">
    <property type="entry name" value="PreATP-grasp_dom_sf"/>
</dbReference>
<dbReference type="InterPro" id="IPR011054">
    <property type="entry name" value="Rudment_hybrid_motif"/>
</dbReference>
<proteinExistence type="predicted"/>
<dbReference type="SUPFAM" id="SSF51246">
    <property type="entry name" value="Rudiment single hybrid motif"/>
    <property type="match status" value="1"/>
</dbReference>
<dbReference type="PANTHER" id="PTHR18866:SF33">
    <property type="entry name" value="METHYLCROTONOYL-COA CARBOXYLASE SUBUNIT ALPHA, MITOCHONDRIAL-RELATED"/>
    <property type="match status" value="1"/>
</dbReference>
<dbReference type="FunFam" id="3.30.470.20:FF:000028">
    <property type="entry name" value="Methylcrotonoyl-CoA carboxylase subunit alpha, mitochondrial"/>
    <property type="match status" value="1"/>
</dbReference>
<dbReference type="InterPro" id="IPR005479">
    <property type="entry name" value="CPAse_ATP-bd"/>
</dbReference>
<keyword evidence="3 6" id="KW-0547">Nucleotide-binding</keyword>
<evidence type="ECO:0000259" key="8">
    <source>
        <dbReference type="PROSITE" id="PS50979"/>
    </source>
</evidence>
<dbReference type="SUPFAM" id="SSF56059">
    <property type="entry name" value="Glutathione synthetase ATP-binding domain-like"/>
    <property type="match status" value="1"/>
</dbReference>
<name>A0A2D2D125_METT3</name>
<evidence type="ECO:0000256" key="4">
    <source>
        <dbReference type="ARBA" id="ARBA00022840"/>
    </source>
</evidence>
<evidence type="ECO:0000256" key="1">
    <source>
        <dbReference type="ARBA" id="ARBA00001953"/>
    </source>
</evidence>
<dbReference type="InterPro" id="IPR011761">
    <property type="entry name" value="ATP-grasp"/>
</dbReference>
<dbReference type="KEGG" id="mtw:CQW49_12945"/>
<dbReference type="FunFam" id="3.40.50.20:FF:000010">
    <property type="entry name" value="Propionyl-CoA carboxylase subunit alpha"/>
    <property type="match status" value="1"/>
</dbReference>
<dbReference type="CDD" id="cd06850">
    <property type="entry name" value="biotinyl_domain"/>
    <property type="match status" value="1"/>
</dbReference>
<evidence type="ECO:0000256" key="2">
    <source>
        <dbReference type="ARBA" id="ARBA00022598"/>
    </source>
</evidence>
<feature type="domain" description="Biotin carboxylation" evidence="8">
    <location>
        <begin position="1"/>
        <end position="445"/>
    </location>
</feature>
<evidence type="ECO:0000259" key="7">
    <source>
        <dbReference type="PROSITE" id="PS50975"/>
    </source>
</evidence>
<feature type="domain" description="ATP-grasp" evidence="7">
    <location>
        <begin position="120"/>
        <end position="315"/>
    </location>
</feature>
<dbReference type="EMBL" id="CP023737">
    <property type="protein sequence ID" value="ATQ68690.1"/>
    <property type="molecule type" value="Genomic_DNA"/>
</dbReference>
<dbReference type="InterPro" id="IPR050856">
    <property type="entry name" value="Biotin_carboxylase_complex"/>
</dbReference>
<comment type="cofactor">
    <cofactor evidence="1">
        <name>biotin</name>
        <dbReference type="ChEBI" id="CHEBI:57586"/>
    </cofactor>
</comment>
<dbReference type="InterPro" id="IPR048429">
    <property type="entry name" value="MCC_alpha_BT"/>
</dbReference>
<dbReference type="Pfam" id="PF00364">
    <property type="entry name" value="Biotin_lipoyl"/>
    <property type="match status" value="1"/>
</dbReference>
<dbReference type="RefSeq" id="WP_003609153.1">
    <property type="nucleotide sequence ID" value="NZ_ADVE02000001.1"/>
</dbReference>
<keyword evidence="4 6" id="KW-0067">ATP-binding</keyword>
<dbReference type="FunFam" id="3.30.1490.20:FF:000003">
    <property type="entry name" value="acetyl-CoA carboxylase isoform X1"/>
    <property type="match status" value="1"/>
</dbReference>
<dbReference type="GO" id="GO:0046872">
    <property type="term" value="F:metal ion binding"/>
    <property type="evidence" value="ECO:0007669"/>
    <property type="project" value="InterPro"/>
</dbReference>
<dbReference type="PROSITE" id="PS00866">
    <property type="entry name" value="CPSASE_1"/>
    <property type="match status" value="1"/>
</dbReference>
<evidence type="ECO:0000256" key="3">
    <source>
        <dbReference type="ARBA" id="ARBA00022741"/>
    </source>
</evidence>
<evidence type="ECO:0000256" key="5">
    <source>
        <dbReference type="ARBA" id="ARBA00023267"/>
    </source>
</evidence>
<dbReference type="AlphaFoldDB" id="A0A2D2D125"/>
<dbReference type="Pfam" id="PF02786">
    <property type="entry name" value="CPSase_L_D2"/>
    <property type="match status" value="1"/>
</dbReference>
<sequence length="662" mass="71750">MFHRLLIANRGEIACRVIATAKRLGVATIAVYSDADAHALHVERADEAFPLGASPPRESYLSIDKLLEVARAAKAEAVHPGYGFLSENADFAERCASAGLVFVGPSPRAMRLMGSKAEAKALMEASGAPVVPGFHGAQDIEALTQAAERIGFPLLVKASAGGGGKGMRLVTEPATLREAIDSAKREALAAFGDDRVLIEKHLERPRHIEVQIFGDSHGGCVAFPERDCSIQRRHQKIIEETPAPLLSASLRDRLREAALAAGRAVGYFGAGTVEFLVENDEFYFLEMNTRLQVEHPITEMIAGEDLVEWQLRIAAGERLPKSQAQIAARGHAIEARLYAEQPARGFLPSIGTLAHLREPRAEASLRIETGVREGDAITPYYDPMIAKIVAFGEDRDGACARLSGALRDYEIIGVETNLGLLTGILDDADFLAAAIDTEFVPRHSRLVEANDDALDEADRMFVLAAAAAAWVARLRAQTSIESPFDSLDGWRMNAPASHSLAFRLDGETHELRLTPQSDTQFRLVADGCSLLVERDADDRRMSLRVDGVRRALIVVAKENGFIVRLGPRSHSLKLIDPLAAPRHGAHEAEALRAPLPARVTHVLARAGDEVKKGATLIMLEAMKMEIALAAPRDARIAEIRPALGDMVRQGETLVVFVEGEAV</sequence>
<keyword evidence="2" id="KW-0436">Ligase</keyword>
<dbReference type="GO" id="GO:0016874">
    <property type="term" value="F:ligase activity"/>
    <property type="evidence" value="ECO:0007669"/>
    <property type="project" value="UniProtKB-KW"/>
</dbReference>
<dbReference type="STRING" id="595536.GCA_000178815_02576"/>
<dbReference type="PROSITE" id="PS00867">
    <property type="entry name" value="CPSASE_2"/>
    <property type="match status" value="1"/>
</dbReference>
<dbReference type="SMART" id="SM00878">
    <property type="entry name" value="Biotin_carb_C"/>
    <property type="match status" value="1"/>
</dbReference>
<keyword evidence="10" id="KW-1185">Reference proteome</keyword>
<dbReference type="Gene3D" id="3.30.700.40">
    <property type="match status" value="1"/>
</dbReference>
<dbReference type="Pfam" id="PF00289">
    <property type="entry name" value="Biotin_carb_N"/>
    <property type="match status" value="1"/>
</dbReference>
<dbReference type="InterPro" id="IPR011053">
    <property type="entry name" value="Single_hybrid_motif"/>
</dbReference>
<dbReference type="InterPro" id="IPR011764">
    <property type="entry name" value="Biotin_carboxylation_dom"/>
</dbReference>
<accession>A0A2D2D125</accession>
<dbReference type="PROSITE" id="PS50975">
    <property type="entry name" value="ATP_GRASP"/>
    <property type="match status" value="1"/>
</dbReference>
<dbReference type="Proteomes" id="UP000230709">
    <property type="component" value="Chromosome"/>
</dbReference>
<organism evidence="9 10">
    <name type="scientific">Methylosinus trichosporium (strain ATCC 35070 / NCIMB 11131 / UNIQEM 75 / OB3b)</name>
    <dbReference type="NCBI Taxonomy" id="595536"/>
    <lineage>
        <taxon>Bacteria</taxon>
        <taxon>Pseudomonadati</taxon>
        <taxon>Pseudomonadota</taxon>
        <taxon>Alphaproteobacteria</taxon>
        <taxon>Hyphomicrobiales</taxon>
        <taxon>Methylocystaceae</taxon>
        <taxon>Methylosinus</taxon>
    </lineage>
</organism>
<evidence type="ECO:0000313" key="10">
    <source>
        <dbReference type="Proteomes" id="UP000230709"/>
    </source>
</evidence>
<evidence type="ECO:0000313" key="9">
    <source>
        <dbReference type="EMBL" id="ATQ68690.1"/>
    </source>
</evidence>
<reference evidence="10" key="1">
    <citation type="submission" date="2017-10" db="EMBL/GenBank/DDBJ databases">
        <title>Completed PacBio SMRT sequence of Methylosinus trichosporium OB3b reveals presence of a third large plasmid.</title>
        <authorList>
            <person name="Charles T.C."/>
            <person name="Lynch M.D.J."/>
            <person name="Heil J.R."/>
            <person name="Cheng J."/>
        </authorList>
    </citation>
    <scope>NUCLEOTIDE SEQUENCE [LARGE SCALE GENOMIC DNA]</scope>
    <source>
        <strain evidence="10">OB3b</strain>
    </source>
</reference>
<dbReference type="Gene3D" id="3.30.470.20">
    <property type="entry name" value="ATP-grasp fold, B domain"/>
    <property type="match status" value="1"/>
</dbReference>
<dbReference type="InterPro" id="IPR005482">
    <property type="entry name" value="Biotin_COase_C"/>
</dbReference>
<protein>
    <submittedName>
        <fullName evidence="9">3-methylcrotonyl-CoA carboxylase</fullName>
    </submittedName>
</protein>
<dbReference type="GO" id="GO:0005524">
    <property type="term" value="F:ATP binding"/>
    <property type="evidence" value="ECO:0007669"/>
    <property type="project" value="UniProtKB-UniRule"/>
</dbReference>
<dbReference type="PANTHER" id="PTHR18866">
    <property type="entry name" value="CARBOXYLASE:PYRUVATE/ACETYL-COA/PROPIONYL-COA CARBOXYLASE"/>
    <property type="match status" value="1"/>
</dbReference>
<dbReference type="SUPFAM" id="SSF51230">
    <property type="entry name" value="Single hybrid motif"/>
    <property type="match status" value="1"/>
</dbReference>
<keyword evidence="5" id="KW-0092">Biotin</keyword>
<evidence type="ECO:0000256" key="6">
    <source>
        <dbReference type="PROSITE-ProRule" id="PRU00409"/>
    </source>
</evidence>
<dbReference type="InterPro" id="IPR000089">
    <property type="entry name" value="Biotin_lipoyl"/>
</dbReference>
<dbReference type="InterPro" id="IPR005481">
    <property type="entry name" value="BC-like_N"/>
</dbReference>
<dbReference type="Pfam" id="PF02785">
    <property type="entry name" value="Biotin_carb_C"/>
    <property type="match status" value="1"/>
</dbReference>